<dbReference type="Bgee" id="ENSELUG00000007514">
    <property type="expression patterns" value="Expressed in muscle tissue and 2 other cell types or tissues"/>
</dbReference>
<dbReference type="GeneTree" id="ENSGT00990000204633"/>
<evidence type="ECO:0000313" key="2">
    <source>
        <dbReference type="Ensembl" id="ENSELUP00000006640.2"/>
    </source>
</evidence>
<feature type="transmembrane region" description="Helical" evidence="1">
    <location>
        <begin position="92"/>
        <end position="114"/>
    </location>
</feature>
<keyword evidence="3" id="KW-1185">Reference proteome</keyword>
<protein>
    <submittedName>
        <fullName evidence="2">Uncharacterized protein</fullName>
    </submittedName>
</protein>
<dbReference type="OMA" id="PWEFLCV"/>
<dbReference type="AlphaFoldDB" id="A0A3P8XQA2"/>
<evidence type="ECO:0000313" key="3">
    <source>
        <dbReference type="Proteomes" id="UP000265140"/>
    </source>
</evidence>
<keyword evidence="1" id="KW-1133">Transmembrane helix</keyword>
<organism evidence="2 3">
    <name type="scientific">Esox lucius</name>
    <name type="common">Northern pike</name>
    <dbReference type="NCBI Taxonomy" id="8010"/>
    <lineage>
        <taxon>Eukaryota</taxon>
        <taxon>Metazoa</taxon>
        <taxon>Chordata</taxon>
        <taxon>Craniata</taxon>
        <taxon>Vertebrata</taxon>
        <taxon>Euteleostomi</taxon>
        <taxon>Actinopterygii</taxon>
        <taxon>Neopterygii</taxon>
        <taxon>Teleostei</taxon>
        <taxon>Protacanthopterygii</taxon>
        <taxon>Esociformes</taxon>
        <taxon>Esocidae</taxon>
        <taxon>Esox</taxon>
    </lineage>
</organism>
<reference evidence="3" key="1">
    <citation type="journal article" date="2014" name="PLoS ONE">
        <title>The genome and linkage map of the northern pike (Esox lucius): conserved synteny revealed between the salmonid sister group and the Neoteleostei.</title>
        <authorList>
            <person name="Rondeau E.B."/>
            <person name="Minkley D.R."/>
            <person name="Leong J.S."/>
            <person name="Messmer A.M."/>
            <person name="Jantzen J.R."/>
            <person name="von Schalburg K.R."/>
            <person name="Lemon C."/>
            <person name="Bird N.H."/>
            <person name="Koop B.F."/>
        </authorList>
    </citation>
    <scope>NUCLEOTIDE SEQUENCE</scope>
</reference>
<dbReference type="InParanoid" id="A0A3P8XQA2"/>
<proteinExistence type="predicted"/>
<keyword evidence="1" id="KW-0472">Membrane</keyword>
<reference evidence="2" key="2">
    <citation type="submission" date="2020-02" db="EMBL/GenBank/DDBJ databases">
        <title>Esox lucius (northern pike) genome, fEsoLuc1, primary haplotype.</title>
        <authorList>
            <person name="Myers G."/>
            <person name="Karagic N."/>
            <person name="Meyer A."/>
            <person name="Pippel M."/>
            <person name="Reichard M."/>
            <person name="Winkler S."/>
            <person name="Tracey A."/>
            <person name="Sims Y."/>
            <person name="Howe K."/>
            <person name="Rhie A."/>
            <person name="Formenti G."/>
            <person name="Durbin R."/>
            <person name="Fedrigo O."/>
            <person name="Jarvis E.D."/>
        </authorList>
    </citation>
    <scope>NUCLEOTIDE SEQUENCE [LARGE SCALE GENOMIC DNA]</scope>
</reference>
<keyword evidence="1" id="KW-0812">Transmembrane</keyword>
<name>A0A3P8XQA2_ESOLU</name>
<sequence>MKTVHYHPLHRSLICHTFHPVTFGDPDDVNHLVLIEDRGHGDGLLQFLLGPVHLLRDGPTIQLHLHDVGLLRFEGQKANLRGGRSVNKHPNLLLATLVCPLLGILGKCLLLALVPERQLSDFFVESAFAFITEMLSEDGLEGSQAADCFNISHNPHHHHWRCLNDSDCLHRLPAVHLSLAGVIFGPAAGLPPVLFAALVGQEAHVITAA</sequence>
<reference evidence="2" key="3">
    <citation type="submission" date="2025-08" db="UniProtKB">
        <authorList>
            <consortium name="Ensembl"/>
        </authorList>
    </citation>
    <scope>IDENTIFICATION</scope>
</reference>
<reference evidence="2" key="4">
    <citation type="submission" date="2025-09" db="UniProtKB">
        <authorList>
            <consortium name="Ensembl"/>
        </authorList>
    </citation>
    <scope>IDENTIFICATION</scope>
</reference>
<accession>A0A3P8XQA2</accession>
<dbReference type="Ensembl" id="ENSELUT00000008577.3">
    <property type="protein sequence ID" value="ENSELUP00000006640.2"/>
    <property type="gene ID" value="ENSELUG00000007514.3"/>
</dbReference>
<evidence type="ECO:0000256" key="1">
    <source>
        <dbReference type="SAM" id="Phobius"/>
    </source>
</evidence>
<dbReference type="Proteomes" id="UP000265140">
    <property type="component" value="Chromosome 11"/>
</dbReference>